<keyword evidence="3" id="KW-1185">Reference proteome</keyword>
<dbReference type="PANTHER" id="PTHR38477">
    <property type="entry name" value="HYPOTHETICAL EXPORTED PROTEIN"/>
    <property type="match status" value="1"/>
</dbReference>
<reference evidence="2" key="1">
    <citation type="submission" date="2021-11" db="EMBL/GenBank/DDBJ databases">
        <authorList>
            <person name="Rodrigo-Torres L."/>
            <person name="Arahal R. D."/>
            <person name="Lucena T."/>
        </authorList>
    </citation>
    <scope>NUCLEOTIDE SEQUENCE</scope>
    <source>
        <strain evidence="2">CECT 7929</strain>
    </source>
</reference>
<protein>
    <recommendedName>
        <fullName evidence="4">Peptidase</fullName>
    </recommendedName>
</protein>
<dbReference type="Proteomes" id="UP000838672">
    <property type="component" value="Unassembled WGS sequence"/>
</dbReference>
<accession>A0ABM8ZWX9</accession>
<proteinExistence type="predicted"/>
<dbReference type="Pfam" id="PF13645">
    <property type="entry name" value="YkuD_2"/>
    <property type="match status" value="1"/>
</dbReference>
<gene>
    <name evidence="2" type="ORF">VST7929_02818</name>
</gene>
<feature type="chain" id="PRO_5045356388" description="Peptidase" evidence="1">
    <location>
        <begin position="22"/>
        <end position="206"/>
    </location>
</feature>
<comment type="caution">
    <text evidence="2">The sequence shown here is derived from an EMBL/GenBank/DDBJ whole genome shotgun (WGS) entry which is preliminary data.</text>
</comment>
<name>A0ABM8ZWX9_9VIBR</name>
<dbReference type="RefSeq" id="WP_237468017.1">
    <property type="nucleotide sequence ID" value="NZ_CAKLDI010000002.1"/>
</dbReference>
<evidence type="ECO:0000313" key="3">
    <source>
        <dbReference type="Proteomes" id="UP000838672"/>
    </source>
</evidence>
<feature type="signal peptide" evidence="1">
    <location>
        <begin position="1"/>
        <end position="21"/>
    </location>
</feature>
<evidence type="ECO:0000313" key="2">
    <source>
        <dbReference type="EMBL" id="CAH0535157.1"/>
    </source>
</evidence>
<keyword evidence="1" id="KW-0732">Signal</keyword>
<dbReference type="PANTHER" id="PTHR38477:SF1">
    <property type="entry name" value="MUREIN L,D-TRANSPEPTIDASE CATALYTIC DOMAIN FAMILY PROTEIN"/>
    <property type="match status" value="1"/>
</dbReference>
<sequence length="206" mass="22951">MTKLASRFFLAMLLLTSSALAWSATSNDPSAQLYQQLGLQDDMSFEVFHQAYQGYQGVKNRKKSMLTIIDYSKPSSQKRFFVIDMDKKELLIKTYVSHGVNSGALYAKKFSNNVNSRQTSLGVFLTSETYYGANGYSLRIDGLTPGKNDRARKRYIVVHGAKYANPDMISKTGQLGRSWGCPAIPTNISRKVIDLIKGGSVIFSYA</sequence>
<evidence type="ECO:0008006" key="4">
    <source>
        <dbReference type="Google" id="ProtNLM"/>
    </source>
</evidence>
<dbReference type="InterPro" id="IPR032676">
    <property type="entry name" value="YkuD_2"/>
</dbReference>
<evidence type="ECO:0000256" key="1">
    <source>
        <dbReference type="SAM" id="SignalP"/>
    </source>
</evidence>
<dbReference type="EMBL" id="CAKLDI010000002">
    <property type="protein sequence ID" value="CAH0535157.1"/>
    <property type="molecule type" value="Genomic_DNA"/>
</dbReference>
<organism evidence="2 3">
    <name type="scientific">Vibrio stylophorae</name>
    <dbReference type="NCBI Taxonomy" id="659351"/>
    <lineage>
        <taxon>Bacteria</taxon>
        <taxon>Pseudomonadati</taxon>
        <taxon>Pseudomonadota</taxon>
        <taxon>Gammaproteobacteria</taxon>
        <taxon>Vibrionales</taxon>
        <taxon>Vibrionaceae</taxon>
        <taxon>Vibrio</taxon>
    </lineage>
</organism>